<reference evidence="4" key="3">
    <citation type="submission" date="2015-04" db="UniProtKB">
        <authorList>
            <consortium name="EnsemblPlants"/>
        </authorList>
    </citation>
    <scope>IDENTIFICATION</scope>
    <source>
        <strain evidence="4">cv. Jemalong A17</strain>
    </source>
</reference>
<evidence type="ECO:0000313" key="6">
    <source>
        <dbReference type="Proteomes" id="UP000265566"/>
    </source>
</evidence>
<feature type="compositionally biased region" description="Low complexity" evidence="1">
    <location>
        <begin position="97"/>
        <end position="123"/>
    </location>
</feature>
<dbReference type="EMBL" id="CM001217">
    <property type="protein sequence ID" value="KEH41457.1"/>
    <property type="molecule type" value="Genomic_DNA"/>
</dbReference>
<protein>
    <submittedName>
        <fullName evidence="2 4">Uncharacterized protein</fullName>
    </submittedName>
</protein>
<dbReference type="Gramene" id="rna2656">
    <property type="protein sequence ID" value="RHN78981.1"/>
    <property type="gene ID" value="gene2656"/>
</dbReference>
<evidence type="ECO:0000313" key="3">
    <source>
        <dbReference type="EMBL" id="RHN78981.1"/>
    </source>
</evidence>
<name>A0A072VI39_MEDTR</name>
<reference evidence="2 5" key="1">
    <citation type="journal article" date="2011" name="Nature">
        <title>The Medicago genome provides insight into the evolution of rhizobial symbioses.</title>
        <authorList>
            <person name="Young N.D."/>
            <person name="Debelle F."/>
            <person name="Oldroyd G.E."/>
            <person name="Geurts R."/>
            <person name="Cannon S.B."/>
            <person name="Udvardi M.K."/>
            <person name="Benedito V.A."/>
            <person name="Mayer K.F."/>
            <person name="Gouzy J."/>
            <person name="Schoof H."/>
            <person name="Van de Peer Y."/>
            <person name="Proost S."/>
            <person name="Cook D.R."/>
            <person name="Meyers B.C."/>
            <person name="Spannagl M."/>
            <person name="Cheung F."/>
            <person name="De Mita S."/>
            <person name="Krishnakumar V."/>
            <person name="Gundlach H."/>
            <person name="Zhou S."/>
            <person name="Mudge J."/>
            <person name="Bharti A.K."/>
            <person name="Murray J.D."/>
            <person name="Naoumkina M.A."/>
            <person name="Rosen B."/>
            <person name="Silverstein K.A."/>
            <person name="Tang H."/>
            <person name="Rombauts S."/>
            <person name="Zhao P.X."/>
            <person name="Zhou P."/>
            <person name="Barbe V."/>
            <person name="Bardou P."/>
            <person name="Bechner M."/>
            <person name="Bellec A."/>
            <person name="Berger A."/>
            <person name="Berges H."/>
            <person name="Bidwell S."/>
            <person name="Bisseling T."/>
            <person name="Choisne N."/>
            <person name="Couloux A."/>
            <person name="Denny R."/>
            <person name="Deshpande S."/>
            <person name="Dai X."/>
            <person name="Doyle J.J."/>
            <person name="Dudez A.M."/>
            <person name="Farmer A.D."/>
            <person name="Fouteau S."/>
            <person name="Franken C."/>
            <person name="Gibelin C."/>
            <person name="Gish J."/>
            <person name="Goldstein S."/>
            <person name="Gonzalez A.J."/>
            <person name="Green P.J."/>
            <person name="Hallab A."/>
            <person name="Hartog M."/>
            <person name="Hua A."/>
            <person name="Humphray S.J."/>
            <person name="Jeong D.H."/>
            <person name="Jing Y."/>
            <person name="Jocker A."/>
            <person name="Kenton S.M."/>
            <person name="Kim D.J."/>
            <person name="Klee K."/>
            <person name="Lai H."/>
            <person name="Lang C."/>
            <person name="Lin S."/>
            <person name="Macmil S.L."/>
            <person name="Magdelenat G."/>
            <person name="Matthews L."/>
            <person name="McCorrison J."/>
            <person name="Monaghan E.L."/>
            <person name="Mun J.H."/>
            <person name="Najar F.Z."/>
            <person name="Nicholson C."/>
            <person name="Noirot C."/>
            <person name="O'Bleness M."/>
            <person name="Paule C.R."/>
            <person name="Poulain J."/>
            <person name="Prion F."/>
            <person name="Qin B."/>
            <person name="Qu C."/>
            <person name="Retzel E.F."/>
            <person name="Riddle C."/>
            <person name="Sallet E."/>
            <person name="Samain S."/>
            <person name="Samson N."/>
            <person name="Sanders I."/>
            <person name="Saurat O."/>
            <person name="Scarpelli C."/>
            <person name="Schiex T."/>
            <person name="Segurens B."/>
            <person name="Severin A.J."/>
            <person name="Sherrier D.J."/>
            <person name="Shi R."/>
            <person name="Sims S."/>
            <person name="Singer S.R."/>
            <person name="Sinharoy S."/>
            <person name="Sterck L."/>
            <person name="Viollet A."/>
            <person name="Wang B.B."/>
            <person name="Wang K."/>
            <person name="Wang M."/>
            <person name="Wang X."/>
            <person name="Warfsmann J."/>
            <person name="Weissenbach J."/>
            <person name="White D.D."/>
            <person name="White J.D."/>
            <person name="Wiley G.B."/>
            <person name="Wincker P."/>
            <person name="Xing Y."/>
            <person name="Yang L."/>
            <person name="Yao Z."/>
            <person name="Ying F."/>
            <person name="Zhai J."/>
            <person name="Zhou L."/>
            <person name="Zuber A."/>
            <person name="Denarie J."/>
            <person name="Dixon R.A."/>
            <person name="May G.D."/>
            <person name="Schwartz D.C."/>
            <person name="Rogers J."/>
            <person name="Quetier F."/>
            <person name="Town C.D."/>
            <person name="Roe B.A."/>
        </authorList>
    </citation>
    <scope>NUCLEOTIDE SEQUENCE [LARGE SCALE GENOMIC DNA]</scope>
    <source>
        <strain evidence="2">A17</strain>
        <strain evidence="4 5">cv. Jemalong A17</strain>
    </source>
</reference>
<evidence type="ECO:0000256" key="1">
    <source>
        <dbReference type="SAM" id="MobiDB-lite"/>
    </source>
</evidence>
<accession>A0A072VI39</accession>
<dbReference type="PANTHER" id="PTHR33384">
    <property type="entry name" value="EXPRESSED PROTEIN"/>
    <property type="match status" value="1"/>
</dbReference>
<reference evidence="6" key="4">
    <citation type="journal article" date="2018" name="Nat. Plants">
        <title>Whole-genome landscape of Medicago truncatula symbiotic genes.</title>
        <authorList>
            <person name="Pecrix Y."/>
            <person name="Staton S.E."/>
            <person name="Sallet E."/>
            <person name="Lelandais-Briere C."/>
            <person name="Moreau S."/>
            <person name="Carrere S."/>
            <person name="Blein T."/>
            <person name="Jardinaud M.F."/>
            <person name="Latrasse D."/>
            <person name="Zouine M."/>
            <person name="Zahm M."/>
            <person name="Kreplak J."/>
            <person name="Mayjonade B."/>
            <person name="Satge C."/>
            <person name="Perez M."/>
            <person name="Cauet S."/>
            <person name="Marande W."/>
            <person name="Chantry-Darmon C."/>
            <person name="Lopez-Roques C."/>
            <person name="Bouchez O."/>
            <person name="Berard A."/>
            <person name="Debelle F."/>
            <person name="Munos S."/>
            <person name="Bendahmane A."/>
            <person name="Berges H."/>
            <person name="Niebel A."/>
            <person name="Buitink J."/>
            <person name="Frugier F."/>
            <person name="Benhamed M."/>
            <person name="Crespi M."/>
            <person name="Gouzy J."/>
            <person name="Gamas P."/>
        </authorList>
    </citation>
    <scope>NUCLEOTIDE SEQUENCE [LARGE SCALE GENOMIC DNA]</scope>
    <source>
        <strain evidence="6">cv. Jemalong A17</strain>
    </source>
</reference>
<reference evidence="2 5" key="2">
    <citation type="journal article" date="2014" name="BMC Genomics">
        <title>An improved genome release (version Mt4.0) for the model legume Medicago truncatula.</title>
        <authorList>
            <person name="Tang H."/>
            <person name="Krishnakumar V."/>
            <person name="Bidwell S."/>
            <person name="Rosen B."/>
            <person name="Chan A."/>
            <person name="Zhou S."/>
            <person name="Gentzbittel L."/>
            <person name="Childs K.L."/>
            <person name="Yandell M."/>
            <person name="Gundlach H."/>
            <person name="Mayer K.F."/>
            <person name="Schwartz D.C."/>
            <person name="Town C.D."/>
        </authorList>
    </citation>
    <scope>GENOME REANNOTATION</scope>
    <source>
        <strain evidence="2">A17</strain>
        <strain evidence="4 5">cv. Jemalong A17</strain>
    </source>
</reference>
<dbReference type="Proteomes" id="UP000002051">
    <property type="component" value="Unassembled WGS sequence"/>
</dbReference>
<evidence type="ECO:0000313" key="2">
    <source>
        <dbReference type="EMBL" id="KEH41457.1"/>
    </source>
</evidence>
<dbReference type="EnsemblPlants" id="KEH41457">
    <property type="protein sequence ID" value="KEH41457"/>
    <property type="gene ID" value="MTR_1g051170"/>
</dbReference>
<dbReference type="AlphaFoldDB" id="A0A072VI39"/>
<dbReference type="Proteomes" id="UP000265566">
    <property type="component" value="Chromosome 1"/>
</dbReference>
<dbReference type="PANTHER" id="PTHR33384:SF22">
    <property type="match status" value="1"/>
</dbReference>
<proteinExistence type="predicted"/>
<reference evidence="3" key="5">
    <citation type="journal article" date="2018" name="Nat. Plants">
        <title>Whole-genome landscape of Medicago truncatula symbiotic genes.</title>
        <authorList>
            <person name="Pecrix Y."/>
            <person name="Gamas P."/>
            <person name="Carrere S."/>
        </authorList>
    </citation>
    <scope>NUCLEOTIDE SEQUENCE</scope>
    <source>
        <tissue evidence="3">Leaves</tissue>
    </source>
</reference>
<evidence type="ECO:0000313" key="5">
    <source>
        <dbReference type="Proteomes" id="UP000002051"/>
    </source>
</evidence>
<keyword evidence="5" id="KW-1185">Reference proteome</keyword>
<dbReference type="OrthoDB" id="902328at2759"/>
<organism evidence="2 5">
    <name type="scientific">Medicago truncatula</name>
    <name type="common">Barrel medic</name>
    <name type="synonym">Medicago tribuloides</name>
    <dbReference type="NCBI Taxonomy" id="3880"/>
    <lineage>
        <taxon>Eukaryota</taxon>
        <taxon>Viridiplantae</taxon>
        <taxon>Streptophyta</taxon>
        <taxon>Embryophyta</taxon>
        <taxon>Tracheophyta</taxon>
        <taxon>Spermatophyta</taxon>
        <taxon>Magnoliopsida</taxon>
        <taxon>eudicotyledons</taxon>
        <taxon>Gunneridae</taxon>
        <taxon>Pentapetalae</taxon>
        <taxon>rosids</taxon>
        <taxon>fabids</taxon>
        <taxon>Fabales</taxon>
        <taxon>Fabaceae</taxon>
        <taxon>Papilionoideae</taxon>
        <taxon>50 kb inversion clade</taxon>
        <taxon>NPAAA clade</taxon>
        <taxon>Hologalegina</taxon>
        <taxon>IRL clade</taxon>
        <taxon>Trifolieae</taxon>
        <taxon>Medicago</taxon>
    </lineage>
</organism>
<dbReference type="EMBL" id="PSQE01000001">
    <property type="protein sequence ID" value="RHN78981.1"/>
    <property type="molecule type" value="Genomic_DNA"/>
</dbReference>
<feature type="region of interest" description="Disordered" evidence="1">
    <location>
        <begin position="94"/>
        <end position="123"/>
    </location>
</feature>
<dbReference type="STRING" id="3880.A0A072VI39"/>
<sequence length="155" mass="17027">MNHFVLQHNSYATPEISFNQKGTFFYPKPIPRKQLGWKFCQENEGHDSNVGTELLDIIQNKEVSSSPPYFLGSPPVRVSNPLVQDEQFTWEEHIPQSTPVVSSSPGLSSPSSASSGLSSPSSPFRKGGCVRMKFGVKSAKVRVVGFDCHVPAVAY</sequence>
<evidence type="ECO:0000313" key="4">
    <source>
        <dbReference type="EnsemblPlants" id="KEH41457"/>
    </source>
</evidence>
<gene>
    <name evidence="2" type="ordered locus">MTR_1g051170</name>
    <name evidence="3" type="ORF">MtrunA17_Chr1g0171841</name>
</gene>
<dbReference type="HOGENOM" id="CLU_091877_1_0_1"/>